<evidence type="ECO:0000313" key="1">
    <source>
        <dbReference type="EMBL" id="GGZ94827.1"/>
    </source>
</evidence>
<sequence length="129" mass="14517">MRIKVFNYIVFGIITLTLASCGNKTQSDFVYSKADKKVEMVLENNAEYLVVGKPTKANFVTENIDNQKFMVFGAGIMVNQADKSGFRFTITPIEKTLVDGKLEIQVTERIENGENFTHKFLAPVKTKAE</sequence>
<evidence type="ECO:0000313" key="2">
    <source>
        <dbReference type="Proteomes" id="UP000636004"/>
    </source>
</evidence>
<dbReference type="PROSITE" id="PS51257">
    <property type="entry name" value="PROKAR_LIPOPROTEIN"/>
    <property type="match status" value="1"/>
</dbReference>
<reference evidence="1" key="2">
    <citation type="submission" date="2020-09" db="EMBL/GenBank/DDBJ databases">
        <authorList>
            <person name="Sun Q."/>
            <person name="Kim S."/>
        </authorList>
    </citation>
    <scope>NUCLEOTIDE SEQUENCE</scope>
    <source>
        <strain evidence="1">KCTC 12710</strain>
    </source>
</reference>
<dbReference type="EMBL" id="BMWZ01000020">
    <property type="protein sequence ID" value="GGZ94827.1"/>
    <property type="molecule type" value="Genomic_DNA"/>
</dbReference>
<proteinExistence type="predicted"/>
<comment type="caution">
    <text evidence="1">The sequence shown here is derived from an EMBL/GenBank/DDBJ whole genome shotgun (WGS) entry which is preliminary data.</text>
</comment>
<dbReference type="AlphaFoldDB" id="A0A918VGL3"/>
<keyword evidence="2" id="KW-1185">Reference proteome</keyword>
<organism evidence="1 2">
    <name type="scientific">Algibacter mikhailovii</name>
    <dbReference type="NCBI Taxonomy" id="425498"/>
    <lineage>
        <taxon>Bacteria</taxon>
        <taxon>Pseudomonadati</taxon>
        <taxon>Bacteroidota</taxon>
        <taxon>Flavobacteriia</taxon>
        <taxon>Flavobacteriales</taxon>
        <taxon>Flavobacteriaceae</taxon>
        <taxon>Algibacter</taxon>
    </lineage>
</organism>
<accession>A0A918VGL3</accession>
<dbReference type="Proteomes" id="UP000636004">
    <property type="component" value="Unassembled WGS sequence"/>
</dbReference>
<evidence type="ECO:0008006" key="3">
    <source>
        <dbReference type="Google" id="ProtNLM"/>
    </source>
</evidence>
<gene>
    <name evidence="1" type="ORF">GCM10007028_36300</name>
</gene>
<protein>
    <recommendedName>
        <fullName evidence="3">Lipoprotein</fullName>
    </recommendedName>
</protein>
<name>A0A918VGL3_9FLAO</name>
<dbReference type="RefSeq" id="WP_189362867.1">
    <property type="nucleotide sequence ID" value="NZ_BMWZ01000020.1"/>
</dbReference>
<reference evidence="1" key="1">
    <citation type="journal article" date="2014" name="Int. J. Syst. Evol. Microbiol.">
        <title>Complete genome sequence of Corynebacterium casei LMG S-19264T (=DSM 44701T), isolated from a smear-ripened cheese.</title>
        <authorList>
            <consortium name="US DOE Joint Genome Institute (JGI-PGF)"/>
            <person name="Walter F."/>
            <person name="Albersmeier A."/>
            <person name="Kalinowski J."/>
            <person name="Ruckert C."/>
        </authorList>
    </citation>
    <scope>NUCLEOTIDE SEQUENCE</scope>
    <source>
        <strain evidence="1">KCTC 12710</strain>
    </source>
</reference>